<dbReference type="EMBL" id="JAZAQF010000044">
    <property type="protein sequence ID" value="MFG3817524.1"/>
    <property type="molecule type" value="Genomic_DNA"/>
</dbReference>
<sequence length="75" mass="8125">MRLFPSASMLLGLCLAVAPSLPAGAMAPLVSETQMTNHQELSVEAAPTVVRRTRNSHRGSGRRDFVRYVFANPVS</sequence>
<reference evidence="3" key="1">
    <citation type="journal article" date="2024" name="Algal Res.">
        <title>Biochemical, toxicological and genomic investigation of a high-biomass producing Limnothrix strain isolated from Italian shallow drinking water reservoir.</title>
        <authorList>
            <person name="Simonazzi M."/>
            <person name="Shishido T.K."/>
            <person name="Delbaje E."/>
            <person name="Wahlsten M."/>
            <person name="Fewer D.P."/>
            <person name="Sivonen K."/>
            <person name="Pezzolesi L."/>
            <person name="Pistocchi R."/>
        </authorList>
    </citation>
    <scope>NUCLEOTIDE SEQUENCE [LARGE SCALE GENOMIC DNA]</scope>
    <source>
        <strain evidence="3">LRLZ20PSL1</strain>
    </source>
</reference>
<evidence type="ECO:0000313" key="2">
    <source>
        <dbReference type="EMBL" id="MFG3817524.1"/>
    </source>
</evidence>
<dbReference type="Proteomes" id="UP001604335">
    <property type="component" value="Unassembled WGS sequence"/>
</dbReference>
<organism evidence="2 3">
    <name type="scientific">Limnothrix redekei LRLZ20PSL1</name>
    <dbReference type="NCBI Taxonomy" id="3112953"/>
    <lineage>
        <taxon>Bacteria</taxon>
        <taxon>Bacillati</taxon>
        <taxon>Cyanobacteriota</taxon>
        <taxon>Cyanophyceae</taxon>
        <taxon>Pseudanabaenales</taxon>
        <taxon>Pseudanabaenaceae</taxon>
        <taxon>Limnothrix</taxon>
    </lineage>
</organism>
<accession>A0ABW7CBJ8</accession>
<feature type="chain" id="PRO_5047149123" evidence="1">
    <location>
        <begin position="26"/>
        <end position="75"/>
    </location>
</feature>
<name>A0ABW7CBJ8_9CYAN</name>
<keyword evidence="1" id="KW-0732">Signal</keyword>
<gene>
    <name evidence="2" type="ORF">VPK24_07735</name>
</gene>
<keyword evidence="3" id="KW-1185">Reference proteome</keyword>
<evidence type="ECO:0000256" key="1">
    <source>
        <dbReference type="SAM" id="SignalP"/>
    </source>
</evidence>
<feature type="signal peptide" evidence="1">
    <location>
        <begin position="1"/>
        <end position="25"/>
    </location>
</feature>
<protein>
    <submittedName>
        <fullName evidence="2">Uncharacterized protein</fullName>
    </submittedName>
</protein>
<proteinExistence type="predicted"/>
<comment type="caution">
    <text evidence="2">The sequence shown here is derived from an EMBL/GenBank/DDBJ whole genome shotgun (WGS) entry which is preliminary data.</text>
</comment>
<evidence type="ECO:0000313" key="3">
    <source>
        <dbReference type="Proteomes" id="UP001604335"/>
    </source>
</evidence>